<proteinExistence type="predicted"/>
<feature type="compositionally biased region" description="Polar residues" evidence="1">
    <location>
        <begin position="316"/>
        <end position="325"/>
    </location>
</feature>
<dbReference type="InterPro" id="IPR015940">
    <property type="entry name" value="UBA"/>
</dbReference>
<feature type="compositionally biased region" description="Low complexity" evidence="1">
    <location>
        <begin position="171"/>
        <end position="183"/>
    </location>
</feature>
<dbReference type="AlphaFoldDB" id="A0A8J1Y591"/>
<dbReference type="InterPro" id="IPR001012">
    <property type="entry name" value="UBX_dom"/>
</dbReference>
<organism evidence="2 3">
    <name type="scientific">Owenia fusiformis</name>
    <name type="common">Polychaete worm</name>
    <dbReference type="NCBI Taxonomy" id="6347"/>
    <lineage>
        <taxon>Eukaryota</taxon>
        <taxon>Metazoa</taxon>
        <taxon>Spiralia</taxon>
        <taxon>Lophotrochozoa</taxon>
        <taxon>Annelida</taxon>
        <taxon>Polychaeta</taxon>
        <taxon>Sedentaria</taxon>
        <taxon>Canalipalpata</taxon>
        <taxon>Sabellida</taxon>
        <taxon>Oweniida</taxon>
        <taxon>Oweniidae</taxon>
        <taxon>Owenia</taxon>
    </lineage>
</organism>
<dbReference type="CDD" id="cd01767">
    <property type="entry name" value="UBX"/>
    <property type="match status" value="1"/>
</dbReference>
<name>A0A8J1Y591_OWEFU</name>
<dbReference type="GO" id="GO:0019005">
    <property type="term" value="C:SCF ubiquitin ligase complex"/>
    <property type="evidence" value="ECO:0007669"/>
    <property type="project" value="TreeGrafter"/>
</dbReference>
<feature type="region of interest" description="Disordered" evidence="1">
    <location>
        <begin position="61"/>
        <end position="192"/>
    </location>
</feature>
<dbReference type="SUPFAM" id="SSF52058">
    <property type="entry name" value="L domain-like"/>
    <property type="match status" value="1"/>
</dbReference>
<feature type="compositionally biased region" description="Gly residues" evidence="1">
    <location>
        <begin position="359"/>
        <end position="371"/>
    </location>
</feature>
<keyword evidence="3" id="KW-1185">Reference proteome</keyword>
<evidence type="ECO:0000313" key="3">
    <source>
        <dbReference type="Proteomes" id="UP000749559"/>
    </source>
</evidence>
<dbReference type="Gene3D" id="1.10.8.10">
    <property type="entry name" value="DNA helicase RuvA subunit, C-terminal domain"/>
    <property type="match status" value="1"/>
</dbReference>
<dbReference type="SUPFAM" id="SSF46934">
    <property type="entry name" value="UBA-like"/>
    <property type="match status" value="1"/>
</dbReference>
<dbReference type="PANTHER" id="PTHR13318">
    <property type="entry name" value="PARTNER OF PAIRED, ISOFORM B-RELATED"/>
    <property type="match status" value="1"/>
</dbReference>
<dbReference type="Gene3D" id="3.80.10.10">
    <property type="entry name" value="Ribonuclease Inhibitor"/>
    <property type="match status" value="4"/>
</dbReference>
<dbReference type="OrthoDB" id="10254930at2759"/>
<feature type="compositionally biased region" description="Polar residues" evidence="1">
    <location>
        <begin position="287"/>
        <end position="297"/>
    </location>
</feature>
<comment type="caution">
    <text evidence="2">The sequence shown here is derived from an EMBL/GenBank/DDBJ whole genome shotgun (WGS) entry which is preliminary data.</text>
</comment>
<dbReference type="PROSITE" id="PS50030">
    <property type="entry name" value="UBA"/>
    <property type="match status" value="1"/>
</dbReference>
<dbReference type="SMART" id="SM00367">
    <property type="entry name" value="LRR_CC"/>
    <property type="match status" value="6"/>
</dbReference>
<gene>
    <name evidence="2" type="ORF">OFUS_LOCUS13646</name>
</gene>
<dbReference type="Pfam" id="PF00789">
    <property type="entry name" value="UBX"/>
    <property type="match status" value="1"/>
</dbReference>
<dbReference type="InterPro" id="IPR009060">
    <property type="entry name" value="UBA-like_sf"/>
</dbReference>
<feature type="region of interest" description="Disordered" evidence="1">
    <location>
        <begin position="268"/>
        <end position="371"/>
    </location>
</feature>
<protein>
    <submittedName>
        <fullName evidence="2">Uncharacterized protein</fullName>
    </submittedName>
</protein>
<evidence type="ECO:0000313" key="2">
    <source>
        <dbReference type="EMBL" id="CAH1788041.1"/>
    </source>
</evidence>
<dbReference type="Proteomes" id="UP000749559">
    <property type="component" value="Unassembled WGS sequence"/>
</dbReference>
<reference evidence="2" key="1">
    <citation type="submission" date="2022-03" db="EMBL/GenBank/DDBJ databases">
        <authorList>
            <person name="Martin C."/>
        </authorList>
    </citation>
    <scope>NUCLEOTIDE SEQUENCE</scope>
</reference>
<feature type="compositionally biased region" description="Acidic residues" evidence="1">
    <location>
        <begin position="345"/>
        <end position="358"/>
    </location>
</feature>
<dbReference type="GO" id="GO:0031146">
    <property type="term" value="P:SCF-dependent proteasomal ubiquitin-dependent protein catabolic process"/>
    <property type="evidence" value="ECO:0007669"/>
    <property type="project" value="TreeGrafter"/>
</dbReference>
<feature type="compositionally biased region" description="Basic and acidic residues" evidence="1">
    <location>
        <begin position="98"/>
        <end position="155"/>
    </location>
</feature>
<dbReference type="PANTHER" id="PTHR13318:SF95">
    <property type="entry name" value="F-BOX PROTEIN YLR352W"/>
    <property type="match status" value="1"/>
</dbReference>
<dbReference type="InterPro" id="IPR029071">
    <property type="entry name" value="Ubiquitin-like_domsf"/>
</dbReference>
<dbReference type="InterPro" id="IPR006553">
    <property type="entry name" value="Leu-rich_rpt_Cys-con_subtyp"/>
</dbReference>
<dbReference type="PROSITE" id="PS50033">
    <property type="entry name" value="UBX"/>
    <property type="match status" value="1"/>
</dbReference>
<dbReference type="EMBL" id="CAIIXF020000007">
    <property type="protein sequence ID" value="CAH1788041.1"/>
    <property type="molecule type" value="Genomic_DNA"/>
</dbReference>
<dbReference type="SUPFAM" id="SSF54236">
    <property type="entry name" value="Ubiquitin-like"/>
    <property type="match status" value="1"/>
</dbReference>
<sequence length="929" mass="99328">MASAVQSVDDLVMCLVSMGFGLEDSQQAVQAGKLSVEEAIEWILQGKPGLAQASLTLRKEQRGEDVGANPFANPQPLNLPSSAPVTSQGSPTPPPGPEEDRVTSRMSMNDKQRQIKERFHAKEREEARKSAIENKKLEKKAKAEALKQIEEDRERRKMRTSIKHETTASHTAPAEPPNTAAAELTSKENNKDVKSEKCILQIRLPTGQALRHNFTADTLLSEVWNFVKGKLDNVDDLCLIQPFPRQEYGEIHMCETLRDLGLTPSGSLVVKKADSSPPKKIVPADSPKQQNTETQDSAAAVDADPPLNNAVPLGHNQVSPPTQGHSWGAGNQLEVEEGVAPPPDQDVEMADDSGDDEVGGGNMPPGFGGGGMGGGLGGMGGGLGGMGGGLGGMGGGLGGMGGGLGGMGGGLGGMGGGLGGMGGGLGDMGGGHQGQDWGEGNRLVPENHNSQLDLPAQQLAAEAARRRYAGPSSQPISPHLTLTYNVTSLTNMIIKQVSTRICDGRNPLTTLSGLPSDVATRILEHLIKEKILRPKTLHPFVTCHLQKLILDCYPYTTNELIAAISLHKNLQHLSMCFCPLITDRGLQPLAALKRLKVLNLGSCNNLTNNCLPVIANYPSLVTLVLEETHVNDQGIQEYCQTKPENLQHLNLCRTPVTHKSLQYLADLPRLRTLNLEQTKVCSLTGIDKLESLEGLNISGTAIVTESLMCLLGCSKLISLNIPNTENVTGDLALQYISGVKLQSLGLPSRLSTTDTGISHLKDMPLQSLDLTNYINVTSSSMQYVGQIHSLKKLLLGNTKITDEGLLMLAGLTNLTVLSLDRTAITDAGATIIQGLTQLQELSMSETGVSSDFLCNGVLNNCLLLSKLNLSRTAVSNRGVRHIHLPHLSLINLDGTRVKSNIQHLITECPQLVRVSVKNLQPRGQDSDSE</sequence>
<dbReference type="Gene3D" id="3.10.20.90">
    <property type="entry name" value="Phosphatidylinositol 3-kinase Catalytic Subunit, Chain A, domain 1"/>
    <property type="match status" value="1"/>
</dbReference>
<evidence type="ECO:0000256" key="1">
    <source>
        <dbReference type="SAM" id="MobiDB-lite"/>
    </source>
</evidence>
<accession>A0A8J1Y591</accession>
<dbReference type="InterPro" id="IPR032675">
    <property type="entry name" value="LRR_dom_sf"/>
</dbReference>
<dbReference type="SMART" id="SM00166">
    <property type="entry name" value="UBX"/>
    <property type="match status" value="1"/>
</dbReference>